<dbReference type="GeneID" id="89668938"/>
<dbReference type="RefSeq" id="WP_003638559.1">
    <property type="nucleotide sequence ID" value="NZ_AVAI01000125.1"/>
</dbReference>
<dbReference type="SMR" id="A0A098R6P0"/>
<dbReference type="Gene3D" id="3.30.70.100">
    <property type="match status" value="1"/>
</dbReference>
<evidence type="ECO:0000256" key="2">
    <source>
        <dbReference type="ARBA" id="ARBA00012150"/>
    </source>
</evidence>
<comment type="catalytic activity">
    <reaction evidence="4 5">
        <text>an acyl phosphate + H2O = a carboxylate + phosphate + H(+)</text>
        <dbReference type="Rhea" id="RHEA:14965"/>
        <dbReference type="ChEBI" id="CHEBI:15377"/>
        <dbReference type="ChEBI" id="CHEBI:15378"/>
        <dbReference type="ChEBI" id="CHEBI:29067"/>
        <dbReference type="ChEBI" id="CHEBI:43474"/>
        <dbReference type="ChEBI" id="CHEBI:59918"/>
        <dbReference type="EC" id="3.6.1.7"/>
    </reaction>
</comment>
<reference evidence="9 11" key="1">
    <citation type="submission" date="2017-04" db="EMBL/GenBank/DDBJ databases">
        <title>In vitro and in silico characterization of Lactobacillus paraplantarum D2-1, a starter culture for soymilk fermentation.</title>
        <authorList>
            <person name="Endo A."/>
            <person name="Sasaki F."/>
            <person name="Maeno S."/>
            <person name="Kanesaki Y."/>
            <person name="Kubota E."/>
            <person name="Torres G.A."/>
            <person name="Tomita S."/>
            <person name="Nakagawa J."/>
        </authorList>
    </citation>
    <scope>NUCLEOTIDE SEQUENCE [LARGE SCALE GENOMIC DNA]</scope>
    <source>
        <strain evidence="9 11">D2-1</strain>
    </source>
</reference>
<dbReference type="EMBL" id="BDOR01000001">
    <property type="protein sequence ID" value="GBF00608.1"/>
    <property type="molecule type" value="Genomic_DNA"/>
</dbReference>
<evidence type="ECO:0000313" key="12">
    <source>
        <dbReference type="Proteomes" id="UP000277896"/>
    </source>
</evidence>
<dbReference type="HOGENOM" id="CLU_141932_3_2_9"/>
<name>A0A098R6P0_9LACO</name>
<proteinExistence type="inferred from homology"/>
<dbReference type="Pfam" id="PF00708">
    <property type="entry name" value="Acylphosphatase"/>
    <property type="match status" value="1"/>
</dbReference>
<dbReference type="PANTHER" id="PTHR47268:SF4">
    <property type="entry name" value="ACYLPHOSPHATASE"/>
    <property type="match status" value="1"/>
</dbReference>
<evidence type="ECO:0000259" key="7">
    <source>
        <dbReference type="PROSITE" id="PS51160"/>
    </source>
</evidence>
<dbReference type="SUPFAM" id="SSF54975">
    <property type="entry name" value="Acylphosphatase/BLUF domain-like"/>
    <property type="match status" value="1"/>
</dbReference>
<dbReference type="PROSITE" id="PS51160">
    <property type="entry name" value="ACYLPHOSPHATASE_3"/>
    <property type="match status" value="1"/>
</dbReference>
<evidence type="ECO:0000313" key="10">
    <source>
        <dbReference type="EMBL" id="TBX44104.1"/>
    </source>
</evidence>
<feature type="active site" evidence="5">
    <location>
        <position position="36"/>
    </location>
</feature>
<keyword evidence="11" id="KW-1185">Reference proteome</keyword>
<evidence type="ECO:0000313" key="11">
    <source>
        <dbReference type="Proteomes" id="UP000236162"/>
    </source>
</evidence>
<feature type="domain" description="Acylphosphatase-like" evidence="7">
    <location>
        <begin position="3"/>
        <end position="90"/>
    </location>
</feature>
<dbReference type="eggNOG" id="COG1254">
    <property type="taxonomic scope" value="Bacteria"/>
</dbReference>
<dbReference type="InterPro" id="IPR036046">
    <property type="entry name" value="Acylphosphatase-like_dom_sf"/>
</dbReference>
<gene>
    <name evidence="9" type="primary">acyP</name>
    <name evidence="10" type="ORF">EUZ87_06725</name>
    <name evidence="8" type="ORF">LP667_06430</name>
    <name evidence="9" type="ORF">LPPLD21_00108</name>
</gene>
<dbReference type="PANTHER" id="PTHR47268">
    <property type="entry name" value="ACYLPHOSPHATASE"/>
    <property type="match status" value="1"/>
</dbReference>
<keyword evidence="5" id="KW-0378">Hydrolase</keyword>
<evidence type="ECO:0000256" key="1">
    <source>
        <dbReference type="ARBA" id="ARBA00005614"/>
    </source>
</evidence>
<feature type="active site" evidence="5">
    <location>
        <position position="18"/>
    </location>
</feature>
<organism evidence="10 13">
    <name type="scientific">Lactiplantibacillus paraplantarum</name>
    <dbReference type="NCBI Taxonomy" id="60520"/>
    <lineage>
        <taxon>Bacteria</taxon>
        <taxon>Bacillati</taxon>
        <taxon>Bacillota</taxon>
        <taxon>Bacilli</taxon>
        <taxon>Lactobacillales</taxon>
        <taxon>Lactobacillaceae</taxon>
        <taxon>Lactiplantibacillus</taxon>
    </lineage>
</organism>
<dbReference type="Proteomes" id="UP000236162">
    <property type="component" value="Unassembled WGS sequence"/>
</dbReference>
<dbReference type="InterPro" id="IPR020456">
    <property type="entry name" value="Acylphosphatase"/>
</dbReference>
<evidence type="ECO:0000256" key="6">
    <source>
        <dbReference type="RuleBase" id="RU004168"/>
    </source>
</evidence>
<dbReference type="Proteomes" id="UP000277896">
    <property type="component" value="Chromosome"/>
</dbReference>
<evidence type="ECO:0000313" key="9">
    <source>
        <dbReference type="EMBL" id="GBF00608.1"/>
    </source>
</evidence>
<evidence type="ECO:0000313" key="8">
    <source>
        <dbReference type="EMBL" id="AYJ38469.1"/>
    </source>
</evidence>
<evidence type="ECO:0000256" key="3">
    <source>
        <dbReference type="ARBA" id="ARBA00015991"/>
    </source>
</evidence>
<protein>
    <recommendedName>
        <fullName evidence="3 5">acylphosphatase</fullName>
        <ecNumber evidence="2 5">3.6.1.7</ecNumber>
    </recommendedName>
</protein>
<evidence type="ECO:0000256" key="4">
    <source>
        <dbReference type="ARBA" id="ARBA00047645"/>
    </source>
</evidence>
<reference evidence="8 12" key="2">
    <citation type="submission" date="2018-10" db="EMBL/GenBank/DDBJ databases">
        <title>Genome seuquencing of Lactobacillus species.</title>
        <authorList>
            <person name="Baek C."/>
            <person name="Yi H."/>
        </authorList>
    </citation>
    <scope>NUCLEOTIDE SEQUENCE [LARGE SCALE GENOMIC DNA]</scope>
    <source>
        <strain evidence="8 12">DSM 10667</strain>
    </source>
</reference>
<dbReference type="GO" id="GO:0003998">
    <property type="term" value="F:acylphosphatase activity"/>
    <property type="evidence" value="ECO:0007669"/>
    <property type="project" value="UniProtKB-EC"/>
</dbReference>
<evidence type="ECO:0000313" key="13">
    <source>
        <dbReference type="Proteomes" id="UP000292648"/>
    </source>
</evidence>
<dbReference type="AlphaFoldDB" id="A0A098R6P0"/>
<dbReference type="Proteomes" id="UP000292648">
    <property type="component" value="Unassembled WGS sequence"/>
</dbReference>
<dbReference type="EC" id="3.6.1.7" evidence="2 5"/>
<reference evidence="10 13" key="3">
    <citation type="submission" date="2019-01" db="EMBL/GenBank/DDBJ databases">
        <title>Draft genome sequence of Lactobacillus paraplantarum OSY-TC318, a Producer of the novel lantibiotic Paraplantaracin TC318.</title>
        <authorList>
            <person name="Hussein W.E."/>
            <person name="Huang E."/>
            <person name="Yousef A.E."/>
        </authorList>
    </citation>
    <scope>NUCLEOTIDE SEQUENCE [LARGE SCALE GENOMIC DNA]</scope>
    <source>
        <strain evidence="10 13">OSY-TC318</strain>
    </source>
</reference>
<comment type="similarity">
    <text evidence="1 6">Belongs to the acylphosphatase family.</text>
</comment>
<dbReference type="KEGG" id="lpx:ASU28_06420"/>
<sequence length="90" mass="10113">MRAVTLKATGRVQGVGFRWATKVAADKCGVNGIVRNLMDGSVFIEAEGEDQRVQVFIDVVRQSPTDFGKVKHLEVHEVEPQNYHDFRITN</sequence>
<dbReference type="InterPro" id="IPR001792">
    <property type="entry name" value="Acylphosphatase-like_dom"/>
</dbReference>
<dbReference type="EMBL" id="SEHH01000055">
    <property type="protein sequence ID" value="TBX44104.1"/>
    <property type="molecule type" value="Genomic_DNA"/>
</dbReference>
<evidence type="ECO:0000256" key="5">
    <source>
        <dbReference type="PROSITE-ProRule" id="PRU00520"/>
    </source>
</evidence>
<accession>A0A098R6P0</accession>
<dbReference type="EMBL" id="CP032744">
    <property type="protein sequence ID" value="AYJ38469.1"/>
    <property type="molecule type" value="Genomic_DNA"/>
</dbReference>